<dbReference type="InterPro" id="IPR032816">
    <property type="entry name" value="VTT_dom"/>
</dbReference>
<dbReference type="SMART" id="SM00014">
    <property type="entry name" value="acidPPc"/>
    <property type="match status" value="1"/>
</dbReference>
<evidence type="ECO:0000256" key="2">
    <source>
        <dbReference type="ARBA" id="ARBA00010792"/>
    </source>
</evidence>
<dbReference type="PANTHER" id="PTHR30353">
    <property type="entry name" value="INNER MEMBRANE PROTEIN DEDA-RELATED"/>
    <property type="match status" value="1"/>
</dbReference>
<keyword evidence="11" id="KW-1185">Reference proteome</keyword>
<dbReference type="RefSeq" id="WP_367984416.1">
    <property type="nucleotide sequence ID" value="NZ_JBAKFF010000001.1"/>
</dbReference>
<dbReference type="Gene3D" id="1.20.144.10">
    <property type="entry name" value="Phosphatidic acid phosphatase type 2/haloperoxidase"/>
    <property type="match status" value="1"/>
</dbReference>
<name>A0ABV3TA22_9GAMM</name>
<feature type="transmembrane region" description="Helical" evidence="8">
    <location>
        <begin position="154"/>
        <end position="176"/>
    </location>
</feature>
<evidence type="ECO:0000256" key="4">
    <source>
        <dbReference type="ARBA" id="ARBA00022692"/>
    </source>
</evidence>
<dbReference type="Pfam" id="PF09335">
    <property type="entry name" value="VTT_dom"/>
    <property type="match status" value="1"/>
</dbReference>
<feature type="transmembrane region" description="Helical" evidence="8">
    <location>
        <begin position="361"/>
        <end position="379"/>
    </location>
</feature>
<sequence length="661" mass="70920">MSGLETALEPVFTWLTANPAWAGAFIGLIAFAESLALVGLLVPGAFLMFLAGAAVGGSNIDILPMLAWAVVGAVAGDSLSYWLGRHFRDQLRDFPVVRRYPGALARAEGLFHRHGGKSVVIGRFVGPVRPVIPAVVGMLGMPPGRFLVANVSSALAWAPAYLLPGVVFGASLVLAMEVMGRLMAWLVLAFGGFFLLRWLIPRIDRPLRLAGHRLARAVGRHPPPGQWGEWLRPLHAALRALRHRQGWLWWLAFVVFLGTLAEALWTPGPQGWERGLLALAEAQRGDLPRRFAWIITQAGGLLPVSLATLTLVAALWRAGEVRRAGFAVLGVASAVLVAYVLKALLGTPRPNGLTATAEFAAAFPSAHAAGIAALVTVWLTVLPPRARVLRWLLLLPGGLLIALVAATRLLLGVHWPLDVIGGLALGIVLGALPAVAGGVRSPVRRRDESVVLSAGILVATAGIAQMLNWPDPIDTYPEPVGSGLPAVVATDSPLATQRLGLRGPADAFVAQWQAGEQVPAGFEPEWQPAPPWRWQTALRWISPRPSAARLPVLPRWHDGRRPDVVLIRVGDDPRRRWVLRAWRAAVTPDGPIWLLTLERDDIRPGVLLPRLRRHEPSPDELAALLGPASQRAGLVRLPGPVPRYRSSSDASAASPQGGTNP</sequence>
<proteinExistence type="inferred from homology"/>
<gene>
    <name evidence="10" type="ORF">V6X30_09435</name>
</gene>
<feature type="region of interest" description="Disordered" evidence="7">
    <location>
        <begin position="633"/>
        <end position="661"/>
    </location>
</feature>
<keyword evidence="3" id="KW-1003">Cell membrane</keyword>
<accession>A0ABV3TA22</accession>
<dbReference type="EMBL" id="JBAKFF010000001">
    <property type="protein sequence ID" value="MEX0431625.1"/>
    <property type="molecule type" value="Genomic_DNA"/>
</dbReference>
<evidence type="ECO:0000256" key="1">
    <source>
        <dbReference type="ARBA" id="ARBA00004651"/>
    </source>
</evidence>
<feature type="transmembrane region" description="Helical" evidence="8">
    <location>
        <begin position="182"/>
        <end position="200"/>
    </location>
</feature>
<evidence type="ECO:0000256" key="8">
    <source>
        <dbReference type="SAM" id="Phobius"/>
    </source>
</evidence>
<feature type="transmembrane region" description="Helical" evidence="8">
    <location>
        <begin position="391"/>
        <end position="413"/>
    </location>
</feature>
<dbReference type="SUPFAM" id="SSF48317">
    <property type="entry name" value="Acid phosphatase/Vanadium-dependent haloperoxidase"/>
    <property type="match status" value="1"/>
</dbReference>
<evidence type="ECO:0000256" key="6">
    <source>
        <dbReference type="ARBA" id="ARBA00023136"/>
    </source>
</evidence>
<dbReference type="InterPro" id="IPR032818">
    <property type="entry name" value="DedA-like"/>
</dbReference>
<dbReference type="PANTHER" id="PTHR30353:SF15">
    <property type="entry name" value="INNER MEMBRANE PROTEIN YABI"/>
    <property type="match status" value="1"/>
</dbReference>
<feature type="transmembrane region" description="Helical" evidence="8">
    <location>
        <begin position="247"/>
        <end position="265"/>
    </location>
</feature>
<keyword evidence="5 8" id="KW-1133">Transmembrane helix</keyword>
<comment type="similarity">
    <text evidence="2">Belongs to the DedA family.</text>
</comment>
<comment type="subcellular location">
    <subcellularLocation>
        <location evidence="1">Cell membrane</location>
        <topology evidence="1">Multi-pass membrane protein</topology>
    </subcellularLocation>
</comment>
<comment type="caution">
    <text evidence="10">The sequence shown here is derived from an EMBL/GenBank/DDBJ whole genome shotgun (WGS) entry which is preliminary data.</text>
</comment>
<protein>
    <submittedName>
        <fullName evidence="10">VTT domain-containing protein</fullName>
    </submittedName>
</protein>
<feature type="transmembrane region" description="Helical" evidence="8">
    <location>
        <begin position="12"/>
        <end position="31"/>
    </location>
</feature>
<evidence type="ECO:0000259" key="9">
    <source>
        <dbReference type="SMART" id="SM00014"/>
    </source>
</evidence>
<dbReference type="Pfam" id="PF01569">
    <property type="entry name" value="PAP2"/>
    <property type="match status" value="1"/>
</dbReference>
<organism evidence="10 11">
    <name type="scientific">Spiribacter insolitus</name>
    <dbReference type="NCBI Taxonomy" id="3122417"/>
    <lineage>
        <taxon>Bacteria</taxon>
        <taxon>Pseudomonadati</taxon>
        <taxon>Pseudomonadota</taxon>
        <taxon>Gammaproteobacteria</taxon>
        <taxon>Chromatiales</taxon>
        <taxon>Ectothiorhodospiraceae</taxon>
        <taxon>Spiribacter</taxon>
    </lineage>
</organism>
<feature type="transmembrane region" description="Helical" evidence="8">
    <location>
        <begin position="323"/>
        <end position="341"/>
    </location>
</feature>
<evidence type="ECO:0000256" key="7">
    <source>
        <dbReference type="SAM" id="MobiDB-lite"/>
    </source>
</evidence>
<feature type="transmembrane region" description="Helical" evidence="8">
    <location>
        <begin position="62"/>
        <end position="83"/>
    </location>
</feature>
<feature type="transmembrane region" description="Helical" evidence="8">
    <location>
        <begin position="450"/>
        <end position="469"/>
    </location>
</feature>
<evidence type="ECO:0000256" key="3">
    <source>
        <dbReference type="ARBA" id="ARBA00022475"/>
    </source>
</evidence>
<reference evidence="10 11" key="1">
    <citation type="submission" date="2024-02" db="EMBL/GenBank/DDBJ databases">
        <title>New especies of Spiribacter isolated from saline water.</title>
        <authorList>
            <person name="Leon M.J."/>
            <person name="De La Haba R."/>
            <person name="Sanchez-Porro C."/>
            <person name="Ventosa A."/>
        </authorList>
    </citation>
    <scope>NUCLEOTIDE SEQUENCE [LARGE SCALE GENOMIC DNA]</scope>
    <source>
        <strain evidence="11">ag22IC4-189</strain>
    </source>
</reference>
<dbReference type="Proteomes" id="UP001556637">
    <property type="component" value="Unassembled WGS sequence"/>
</dbReference>
<feature type="domain" description="Phosphatidic acid phosphatase type 2/haloperoxidase" evidence="9">
    <location>
        <begin position="324"/>
        <end position="434"/>
    </location>
</feature>
<dbReference type="InterPro" id="IPR036938">
    <property type="entry name" value="PAP2/HPO_sf"/>
</dbReference>
<feature type="transmembrane region" description="Helical" evidence="8">
    <location>
        <begin position="291"/>
        <end position="316"/>
    </location>
</feature>
<evidence type="ECO:0000256" key="5">
    <source>
        <dbReference type="ARBA" id="ARBA00022989"/>
    </source>
</evidence>
<evidence type="ECO:0000313" key="11">
    <source>
        <dbReference type="Proteomes" id="UP001556637"/>
    </source>
</evidence>
<keyword evidence="6 8" id="KW-0472">Membrane</keyword>
<feature type="transmembrane region" description="Helical" evidence="8">
    <location>
        <begin position="38"/>
        <end position="56"/>
    </location>
</feature>
<feature type="transmembrane region" description="Helical" evidence="8">
    <location>
        <begin position="419"/>
        <end position="438"/>
    </location>
</feature>
<evidence type="ECO:0000313" key="10">
    <source>
        <dbReference type="EMBL" id="MEX0431625.1"/>
    </source>
</evidence>
<dbReference type="InterPro" id="IPR000326">
    <property type="entry name" value="PAP2/HPO"/>
</dbReference>
<keyword evidence="4 8" id="KW-0812">Transmembrane</keyword>